<dbReference type="PANTHER" id="PTHR12461">
    <property type="entry name" value="HYPOXIA-INDUCIBLE FACTOR 1 ALPHA INHIBITOR-RELATED"/>
    <property type="match status" value="1"/>
</dbReference>
<feature type="compositionally biased region" description="Basic and acidic residues" evidence="1">
    <location>
        <begin position="517"/>
        <end position="546"/>
    </location>
</feature>
<accession>A0A0G4FGC0</accession>
<feature type="region of interest" description="Disordered" evidence="1">
    <location>
        <begin position="497"/>
        <end position="546"/>
    </location>
</feature>
<dbReference type="PROSITE" id="PS51184">
    <property type="entry name" value="JMJC"/>
    <property type="match status" value="1"/>
</dbReference>
<dbReference type="Gene3D" id="2.60.120.10">
    <property type="entry name" value="Jelly Rolls"/>
    <property type="match status" value="1"/>
</dbReference>
<dbReference type="SUPFAM" id="SSF51197">
    <property type="entry name" value="Clavaminate synthase-like"/>
    <property type="match status" value="1"/>
</dbReference>
<dbReference type="AlphaFoldDB" id="A0A0G4FGC0"/>
<dbReference type="PhylomeDB" id="A0A0G4FGC0"/>
<name>A0A0G4FGC0_9ALVE</name>
<feature type="compositionally biased region" description="Low complexity" evidence="1">
    <location>
        <begin position="504"/>
        <end position="513"/>
    </location>
</feature>
<feature type="region of interest" description="Disordered" evidence="1">
    <location>
        <begin position="1"/>
        <end position="66"/>
    </location>
</feature>
<feature type="compositionally biased region" description="Low complexity" evidence="1">
    <location>
        <begin position="408"/>
        <end position="419"/>
    </location>
</feature>
<dbReference type="EMBL" id="CDMZ01000326">
    <property type="protein sequence ID" value="CEM11878.1"/>
    <property type="molecule type" value="Genomic_DNA"/>
</dbReference>
<reference evidence="3" key="1">
    <citation type="submission" date="2014-11" db="EMBL/GenBank/DDBJ databases">
        <authorList>
            <person name="Otto D Thomas"/>
            <person name="Naeem Raeece"/>
        </authorList>
    </citation>
    <scope>NUCLEOTIDE SEQUENCE</scope>
</reference>
<feature type="region of interest" description="Disordered" evidence="1">
    <location>
        <begin position="372"/>
        <end position="460"/>
    </location>
</feature>
<dbReference type="Pfam" id="PF13621">
    <property type="entry name" value="Cupin_8"/>
    <property type="match status" value="1"/>
</dbReference>
<dbReference type="InterPro" id="IPR014710">
    <property type="entry name" value="RmlC-like_jellyroll"/>
</dbReference>
<feature type="compositionally biased region" description="Basic and acidic residues" evidence="1">
    <location>
        <begin position="36"/>
        <end position="53"/>
    </location>
</feature>
<dbReference type="PANTHER" id="PTHR12461:SF100">
    <property type="entry name" value="JMJC DOMAIN-CONTAINING PROTEIN 4"/>
    <property type="match status" value="1"/>
</dbReference>
<proteinExistence type="predicted"/>
<gene>
    <name evidence="3" type="ORF">Cvel_16695</name>
</gene>
<dbReference type="InterPro" id="IPR003347">
    <property type="entry name" value="JmjC_dom"/>
</dbReference>
<evidence type="ECO:0000313" key="3">
    <source>
        <dbReference type="EMBL" id="CEM11878.1"/>
    </source>
</evidence>
<protein>
    <recommendedName>
        <fullName evidence="2">JmjC domain-containing protein</fullName>
    </recommendedName>
</protein>
<feature type="domain" description="JmjC" evidence="2">
    <location>
        <begin position="227"/>
        <end position="522"/>
    </location>
</feature>
<dbReference type="Gene3D" id="2.60.120.650">
    <property type="entry name" value="Cupin"/>
    <property type="match status" value="1"/>
</dbReference>
<dbReference type="InterPro" id="IPR041667">
    <property type="entry name" value="Cupin_8"/>
</dbReference>
<dbReference type="VEuPathDB" id="CryptoDB:Cvel_16695"/>
<feature type="compositionally biased region" description="Polar residues" evidence="1">
    <location>
        <begin position="135"/>
        <end position="147"/>
    </location>
</feature>
<feature type="compositionally biased region" description="Acidic residues" evidence="1">
    <location>
        <begin position="376"/>
        <end position="404"/>
    </location>
</feature>
<feature type="region of interest" description="Disordered" evidence="1">
    <location>
        <begin position="132"/>
        <end position="157"/>
    </location>
</feature>
<evidence type="ECO:0000256" key="1">
    <source>
        <dbReference type="SAM" id="MobiDB-lite"/>
    </source>
</evidence>
<sequence length="599" mass="65578">MGKKAKKQGSAHLSGGGKKGGQSKNENARAVLKGDSSARDFGRHNQKEKEKGSKQKQKKLSPGVTRAHKLAAKYEGYCPFSDPPSAASVPCVRLEDLTGDAFFEEFVLKRRPVKIQGLLPDLPAAHLWVKKKTRTAGTQPPSGSSSAPRDPISGDPEVQYDYLTSKAGTSKVEVEVREDSDSSFGKGRKVRMTFGAFLEQLQGQKGHLYYLTTQSIPQTIHGPRRLCSPPLSDLLTDFPLRPSPLLHRLVPYQYNLWMGRAPPPPASQWSTTGLHHDFHDNLYVLLKGRKQFRLFSPRCVPYLSTVGRVVSVGANGLISYSEGMRDDGAHVASLLVGRQKRAQAAVASGGGVEAERELDAVMDEVADLAASGVALEDLEDDDLDEEGEGEMEEEVEEEEEEGDEGAASSSSSPSSYPDSFCRAATVPREGTGREHGEEAGEETQTGSLFDLDISGHSSSTSDADVLCRYLECNIEAGEMLYLPASWFHEVHSGPSEDSVGSFCSSSSSSSSSSTAGEGRERQDLRKEEQKEIRKGRESEQAETERQRGVHMALNFWFYPPLITGTPVSPYPDDHWETRQKPLLDACRRAELEAERSQSK</sequence>
<evidence type="ECO:0000259" key="2">
    <source>
        <dbReference type="PROSITE" id="PS51184"/>
    </source>
</evidence>
<organism evidence="3">
    <name type="scientific">Chromera velia CCMP2878</name>
    <dbReference type="NCBI Taxonomy" id="1169474"/>
    <lineage>
        <taxon>Eukaryota</taxon>
        <taxon>Sar</taxon>
        <taxon>Alveolata</taxon>
        <taxon>Colpodellida</taxon>
        <taxon>Chromeraceae</taxon>
        <taxon>Chromera</taxon>
    </lineage>
</organism>